<organism evidence="3 4">
    <name type="scientific">Streptomyces toxytricini</name>
    <name type="common">Actinomyces toxytricini</name>
    <dbReference type="NCBI Taxonomy" id="67369"/>
    <lineage>
        <taxon>Bacteria</taxon>
        <taxon>Bacillati</taxon>
        <taxon>Actinomycetota</taxon>
        <taxon>Actinomycetes</taxon>
        <taxon>Kitasatosporales</taxon>
        <taxon>Streptomycetaceae</taxon>
        <taxon>Streptomyces</taxon>
    </lineage>
</organism>
<evidence type="ECO:0000256" key="1">
    <source>
        <dbReference type="SAM" id="MobiDB-lite"/>
    </source>
</evidence>
<feature type="domain" description="DUF7824" evidence="2">
    <location>
        <begin position="443"/>
        <end position="607"/>
    </location>
</feature>
<dbReference type="RefSeq" id="WP_402378733.1">
    <property type="nucleotide sequence ID" value="NZ_JBIUYY010000003.1"/>
</dbReference>
<keyword evidence="4" id="KW-1185">Reference proteome</keyword>
<evidence type="ECO:0000313" key="4">
    <source>
        <dbReference type="Proteomes" id="UP001617351"/>
    </source>
</evidence>
<evidence type="ECO:0000313" key="3">
    <source>
        <dbReference type="EMBL" id="MFJ2821100.1"/>
    </source>
</evidence>
<proteinExistence type="predicted"/>
<reference evidence="3 4" key="1">
    <citation type="submission" date="2024-10" db="EMBL/GenBank/DDBJ databases">
        <title>The Natural Products Discovery Center: Release of the First 8490 Sequenced Strains for Exploring Actinobacteria Biosynthetic Diversity.</title>
        <authorList>
            <person name="Kalkreuter E."/>
            <person name="Kautsar S.A."/>
            <person name="Yang D."/>
            <person name="Bader C.D."/>
            <person name="Teijaro C.N."/>
            <person name="Fluegel L."/>
            <person name="Davis C.M."/>
            <person name="Simpson J.R."/>
            <person name="Lauterbach L."/>
            <person name="Steele A.D."/>
            <person name="Gui C."/>
            <person name="Meng S."/>
            <person name="Li G."/>
            <person name="Viehrig K."/>
            <person name="Ye F."/>
            <person name="Su P."/>
            <person name="Kiefer A.F."/>
            <person name="Nichols A."/>
            <person name="Cepeda A.J."/>
            <person name="Yan W."/>
            <person name="Fan B."/>
            <person name="Jiang Y."/>
            <person name="Adhikari A."/>
            <person name="Zheng C.-J."/>
            <person name="Schuster L."/>
            <person name="Cowan T.M."/>
            <person name="Smanski M.J."/>
            <person name="Chevrette M.G."/>
            <person name="De Carvalho L.P.S."/>
            <person name="Shen B."/>
        </authorList>
    </citation>
    <scope>NUCLEOTIDE SEQUENCE [LARGE SCALE GENOMIC DNA]</scope>
    <source>
        <strain evidence="3 4">NPDC087220</strain>
    </source>
</reference>
<comment type="caution">
    <text evidence="3">The sequence shown here is derived from an EMBL/GenBank/DDBJ whole genome shotgun (WGS) entry which is preliminary data.</text>
</comment>
<dbReference type="Pfam" id="PF25148">
    <property type="entry name" value="DUF7824"/>
    <property type="match status" value="1"/>
</dbReference>
<evidence type="ECO:0000259" key="2">
    <source>
        <dbReference type="Pfam" id="PF25148"/>
    </source>
</evidence>
<gene>
    <name evidence="3" type="ORF">ACIO7M_08315</name>
</gene>
<accession>A0ABW8ECZ0</accession>
<dbReference type="InterPro" id="IPR056726">
    <property type="entry name" value="DUF7824"/>
</dbReference>
<name>A0ABW8ECZ0_STRT5</name>
<sequence>MSTAAVLEAVRRSAGDTLPALLRPLTPAERRALVPELTALRREIRGWDWSRWQERECIRRGLLLAGAACHTGAAAAASWIAARDLRTDNPARRTALLLDVLADRDPAWLGDVAHRLAARAATAEEDYPLIRELVRRADCPLPTGDAFVHGWVREMSTGGPGRSAGRGRPLRAALREEPQLRAFVPLLFETAEPAGPLSWYGRSADGGGWPAELARLAEDGLLDRSVLADGCTARLLRGGRPPHLSFYLDLLQALDLTQDEQQARTGDWIAMAGDAPSPLAGHAQGILAGLAEAGRLTAEQLAEMSAAVLFRPEKKLVRAQLVLLGKALRRSPDDRAVLLPAAAAAFGHADTALQERALRLVAAHLRPEDDALRAELAGQAGLLGPVHRRTAADLLGAAAGDAAAGPCEDVLPPAPERRRTAPAADLSLAATVELVAALAHARQPDPAEFETALDALVRHAHRDRPALAAALHPALADRRWLQADGWTDPEWFEGVELVAATVLGCVRAVDLRTAGSRRGVGYPHDCVHAALGAVTTARIREAAARILTDPLPFLLATPTWDTGTLEPLELAARLAEYARLGAAPAPADFAQALLRVRRDPEAAAAASALGTAEGGRLAAWLASAGEPPRTARRVQEPASAASRLGWDRTRETVPRIVVELPERPALQDGSFPAEFRRLGRPYADTGRRCYHWTGYELGQHPVMPEDRETQAVWLLPALTACATVGERGAGELLARLAELGGPAGPVLHLAVATGLGARHGEDRLAAVDALLVLAARGELDAALLGRDLAELLALGTVKPNRLADAARTAAATGAYGLTWTLLAQALPALLAGGAGARGAGEVLAVAADCAERCGAAGPVPEGLAGAAERAGSSQLAVQARRLRAALAEAAARAGGAGRPGTGAEAAGQAA</sequence>
<protein>
    <submittedName>
        <fullName evidence="3">DUF6493 family protein</fullName>
    </submittedName>
</protein>
<dbReference type="Proteomes" id="UP001617351">
    <property type="component" value="Unassembled WGS sequence"/>
</dbReference>
<dbReference type="EMBL" id="JBIUYY010000003">
    <property type="protein sequence ID" value="MFJ2821100.1"/>
    <property type="molecule type" value="Genomic_DNA"/>
</dbReference>
<feature type="region of interest" description="Disordered" evidence="1">
    <location>
        <begin position="626"/>
        <end position="645"/>
    </location>
</feature>